<keyword evidence="1" id="KW-0732">Signal</keyword>
<proteinExistence type="predicted"/>
<gene>
    <name evidence="2" type="ORF">GCM10008090_29370</name>
</gene>
<evidence type="ECO:0000313" key="3">
    <source>
        <dbReference type="Proteomes" id="UP000614811"/>
    </source>
</evidence>
<evidence type="ECO:0000256" key="1">
    <source>
        <dbReference type="SAM" id="SignalP"/>
    </source>
</evidence>
<feature type="signal peptide" evidence="1">
    <location>
        <begin position="1"/>
        <end position="21"/>
    </location>
</feature>
<accession>A0A918VR28</accession>
<evidence type="ECO:0000313" key="2">
    <source>
        <dbReference type="EMBL" id="GHA17798.1"/>
    </source>
</evidence>
<feature type="chain" id="PRO_5037909043" evidence="1">
    <location>
        <begin position="22"/>
        <end position="116"/>
    </location>
</feature>
<reference evidence="2" key="2">
    <citation type="submission" date="2020-09" db="EMBL/GenBank/DDBJ databases">
        <authorList>
            <person name="Sun Q."/>
            <person name="Kim S."/>
        </authorList>
    </citation>
    <scope>NUCLEOTIDE SEQUENCE</scope>
    <source>
        <strain evidence="2">KCTC 12711</strain>
    </source>
</reference>
<dbReference type="Proteomes" id="UP000614811">
    <property type="component" value="Unassembled WGS sequence"/>
</dbReference>
<comment type="caution">
    <text evidence="2">The sequence shown here is derived from an EMBL/GenBank/DDBJ whole genome shotgun (WGS) entry which is preliminary data.</text>
</comment>
<dbReference type="RefSeq" id="WP_189402460.1">
    <property type="nucleotide sequence ID" value="NZ_BMXA01000006.1"/>
</dbReference>
<dbReference type="AlphaFoldDB" id="A0A918VR28"/>
<name>A0A918VR28_9GAMM</name>
<sequence length="116" mass="12591">MKKLSLLTVALFLGAGESAFAGCGEVPDTPAGLFYKRISLEQVEEISSSVQNYVQEMTLLTECLDDGVSKLNLDAADYDVQFASYAEAIGIAERLQREAVERLSFLAGHAQIESVK</sequence>
<keyword evidence="3" id="KW-1185">Reference proteome</keyword>
<protein>
    <submittedName>
        <fullName evidence="2">Uncharacterized protein</fullName>
    </submittedName>
</protein>
<organism evidence="2 3">
    <name type="scientific">Arenicella chitinivorans</name>
    <dbReference type="NCBI Taxonomy" id="1329800"/>
    <lineage>
        <taxon>Bacteria</taxon>
        <taxon>Pseudomonadati</taxon>
        <taxon>Pseudomonadota</taxon>
        <taxon>Gammaproteobacteria</taxon>
        <taxon>Arenicellales</taxon>
        <taxon>Arenicellaceae</taxon>
        <taxon>Arenicella</taxon>
    </lineage>
</organism>
<reference evidence="2" key="1">
    <citation type="journal article" date="2014" name="Int. J. Syst. Evol. Microbiol.">
        <title>Complete genome sequence of Corynebacterium casei LMG S-19264T (=DSM 44701T), isolated from a smear-ripened cheese.</title>
        <authorList>
            <consortium name="US DOE Joint Genome Institute (JGI-PGF)"/>
            <person name="Walter F."/>
            <person name="Albersmeier A."/>
            <person name="Kalinowski J."/>
            <person name="Ruckert C."/>
        </authorList>
    </citation>
    <scope>NUCLEOTIDE SEQUENCE</scope>
    <source>
        <strain evidence="2">KCTC 12711</strain>
    </source>
</reference>
<dbReference type="EMBL" id="BMXA01000006">
    <property type="protein sequence ID" value="GHA17798.1"/>
    <property type="molecule type" value="Genomic_DNA"/>
</dbReference>